<dbReference type="EMBL" id="MCFE01000106">
    <property type="protein sequence ID" value="ORX98836.1"/>
    <property type="molecule type" value="Genomic_DNA"/>
</dbReference>
<proteinExistence type="predicted"/>
<dbReference type="Proteomes" id="UP000193498">
    <property type="component" value="Unassembled WGS sequence"/>
</dbReference>
<keyword evidence="2" id="KW-1185">Reference proteome</keyword>
<comment type="caution">
    <text evidence="1">The sequence shown here is derived from an EMBL/GenBank/DDBJ whole genome shotgun (WGS) entry which is preliminary data.</text>
</comment>
<sequence>MPNLVFAVQFVLHSLLLQQVFLVHVHRLFLHHLELLAALVCVGRLSMEKREWKQEPGHRWLGRVIAFCVVPPRQPGST</sequence>
<name>A0A1Y1YM48_9FUNG</name>
<evidence type="ECO:0000313" key="2">
    <source>
        <dbReference type="Proteomes" id="UP000193498"/>
    </source>
</evidence>
<reference evidence="1 2" key="1">
    <citation type="submission" date="2016-07" db="EMBL/GenBank/DDBJ databases">
        <title>Pervasive Adenine N6-methylation of Active Genes in Fungi.</title>
        <authorList>
            <consortium name="DOE Joint Genome Institute"/>
            <person name="Mondo S.J."/>
            <person name="Dannebaum R.O."/>
            <person name="Kuo R.C."/>
            <person name="Labutti K."/>
            <person name="Haridas S."/>
            <person name="Kuo A."/>
            <person name="Salamov A."/>
            <person name="Ahrendt S.R."/>
            <person name="Lipzen A."/>
            <person name="Sullivan W."/>
            <person name="Andreopoulos W.B."/>
            <person name="Clum A."/>
            <person name="Lindquist E."/>
            <person name="Daum C."/>
            <person name="Ramamoorthy G.K."/>
            <person name="Gryganskyi A."/>
            <person name="Culley D."/>
            <person name="Magnuson J.K."/>
            <person name="James T.Y."/>
            <person name="O'Malley M.A."/>
            <person name="Stajich J.E."/>
            <person name="Spatafora J.W."/>
            <person name="Visel A."/>
            <person name="Grigoriev I.V."/>
        </authorList>
    </citation>
    <scope>NUCLEOTIDE SEQUENCE [LARGE SCALE GENOMIC DNA]</scope>
    <source>
        <strain evidence="1 2">CBS 931.73</strain>
    </source>
</reference>
<dbReference type="InParanoid" id="A0A1Y1YM48"/>
<organism evidence="1 2">
    <name type="scientific">Basidiobolus meristosporus CBS 931.73</name>
    <dbReference type="NCBI Taxonomy" id="1314790"/>
    <lineage>
        <taxon>Eukaryota</taxon>
        <taxon>Fungi</taxon>
        <taxon>Fungi incertae sedis</taxon>
        <taxon>Zoopagomycota</taxon>
        <taxon>Entomophthoromycotina</taxon>
        <taxon>Basidiobolomycetes</taxon>
        <taxon>Basidiobolales</taxon>
        <taxon>Basidiobolaceae</taxon>
        <taxon>Basidiobolus</taxon>
    </lineage>
</organism>
<accession>A0A1Y1YM48</accession>
<evidence type="ECO:0000313" key="1">
    <source>
        <dbReference type="EMBL" id="ORX98836.1"/>
    </source>
</evidence>
<protein>
    <submittedName>
        <fullName evidence="1">Uncharacterized protein</fullName>
    </submittedName>
</protein>
<gene>
    <name evidence="1" type="ORF">K493DRAFT_4076</name>
</gene>
<dbReference type="AlphaFoldDB" id="A0A1Y1YM48"/>